<reference evidence="2 3" key="1">
    <citation type="submission" date="2024-08" db="EMBL/GenBank/DDBJ databases">
        <authorList>
            <person name="Cucini C."/>
            <person name="Frati F."/>
        </authorList>
    </citation>
    <scope>NUCLEOTIDE SEQUENCE [LARGE SCALE GENOMIC DNA]</scope>
</reference>
<keyword evidence="1" id="KW-1133">Transmembrane helix</keyword>
<gene>
    <name evidence="2" type="ORF">ODALV1_LOCUS3725</name>
</gene>
<sequence length="344" mass="40082">MTSGLTAIICGHCLELSQCAATPGLYASDTYSVLPLYVAIYNLQQRNDAEGELNDDQRLKVIIPFEAIGFDISDTYELNKYFKEHRLYEYNQTFNSLTTKSLHTAKLLADEANYVEQGTVETLLLIDDIYLNSKLGFTYQSEKMERHLLQTSLSVNWSRGILQNELQPNEYNLGVLMYFRYFEEQAIRKHRKLLVSILSSVDILVLVIMVEVGYVDPLVEHQKLMEILEESESSIFKLGFNLEVVPLVICNNSKRKKQIRLSHFLNCGTLMMEREEERNRTVIFYQAFDQESGDYRNHGWYKIMPVEHPLMRGNLNQTRIVEKIELENTKTQKLSEEEEEEEEM</sequence>
<name>A0ABP1PTT2_9HEXA</name>
<protein>
    <submittedName>
        <fullName evidence="2">Uncharacterized protein</fullName>
    </submittedName>
</protein>
<keyword evidence="1" id="KW-0472">Membrane</keyword>
<organism evidence="2 3">
    <name type="scientific">Orchesella dallaii</name>
    <dbReference type="NCBI Taxonomy" id="48710"/>
    <lineage>
        <taxon>Eukaryota</taxon>
        <taxon>Metazoa</taxon>
        <taxon>Ecdysozoa</taxon>
        <taxon>Arthropoda</taxon>
        <taxon>Hexapoda</taxon>
        <taxon>Collembola</taxon>
        <taxon>Entomobryomorpha</taxon>
        <taxon>Entomobryoidea</taxon>
        <taxon>Orchesellidae</taxon>
        <taxon>Orchesellinae</taxon>
        <taxon>Orchesella</taxon>
    </lineage>
</organism>
<keyword evidence="1" id="KW-0812">Transmembrane</keyword>
<evidence type="ECO:0000313" key="2">
    <source>
        <dbReference type="EMBL" id="CAL8077179.1"/>
    </source>
</evidence>
<evidence type="ECO:0000313" key="3">
    <source>
        <dbReference type="Proteomes" id="UP001642540"/>
    </source>
</evidence>
<comment type="caution">
    <text evidence="2">The sequence shown here is derived from an EMBL/GenBank/DDBJ whole genome shotgun (WGS) entry which is preliminary data.</text>
</comment>
<dbReference type="Proteomes" id="UP001642540">
    <property type="component" value="Unassembled WGS sequence"/>
</dbReference>
<feature type="transmembrane region" description="Helical" evidence="1">
    <location>
        <begin position="193"/>
        <end position="215"/>
    </location>
</feature>
<evidence type="ECO:0000256" key="1">
    <source>
        <dbReference type="SAM" id="Phobius"/>
    </source>
</evidence>
<dbReference type="EMBL" id="CAXLJM020000012">
    <property type="protein sequence ID" value="CAL8077179.1"/>
    <property type="molecule type" value="Genomic_DNA"/>
</dbReference>
<keyword evidence="3" id="KW-1185">Reference proteome</keyword>
<accession>A0ABP1PTT2</accession>
<proteinExistence type="predicted"/>